<dbReference type="AlphaFoldDB" id="A0A1I0FF26"/>
<accession>A0A1I0FF26</accession>
<proteinExistence type="predicted"/>
<dbReference type="STRING" id="29364.SAMN04487772_1317"/>
<evidence type="ECO:0000313" key="1">
    <source>
        <dbReference type="EMBL" id="SET56565.1"/>
    </source>
</evidence>
<dbReference type="RefSeq" id="WP_092478809.1">
    <property type="nucleotide sequence ID" value="NZ_FOHN01000031.1"/>
</dbReference>
<sequence>MRKEILRFSYEKLFQSTDFWKQIKQLNINVDFLEARRFFATCRPIRGMMLSYERKDVEQGLVRIQENQIILSDVSLTCDVLKEFASFPIKSAMAYLISCSPDSYENYGAGELNYHFIQNACMDRVRNLMMQNFRMFVKKEYETEDSICFSKGVGPGYFGMPMTEGKKIYTLLHGEEIDVFYKGEMMYPLKSTIGAMFSYKAEEPLKLDPCAYCQAAAKDCRYCGEYKNIP</sequence>
<evidence type="ECO:0008006" key="3">
    <source>
        <dbReference type="Google" id="ProtNLM"/>
    </source>
</evidence>
<organism evidence="1 2">
    <name type="scientific">[Clostridium] polysaccharolyticum</name>
    <dbReference type="NCBI Taxonomy" id="29364"/>
    <lineage>
        <taxon>Bacteria</taxon>
        <taxon>Bacillati</taxon>
        <taxon>Bacillota</taxon>
        <taxon>Clostridia</taxon>
        <taxon>Lachnospirales</taxon>
        <taxon>Lachnospiraceae</taxon>
    </lineage>
</organism>
<gene>
    <name evidence="1" type="ORF">SAMN04487772_1317</name>
</gene>
<reference evidence="1 2" key="1">
    <citation type="submission" date="2016-10" db="EMBL/GenBank/DDBJ databases">
        <authorList>
            <person name="de Groot N.N."/>
        </authorList>
    </citation>
    <scope>NUCLEOTIDE SEQUENCE [LARGE SCALE GENOMIC DNA]</scope>
    <source>
        <strain evidence="1 2">DSM 1801</strain>
    </source>
</reference>
<dbReference type="Proteomes" id="UP000199800">
    <property type="component" value="Unassembled WGS sequence"/>
</dbReference>
<dbReference type="GO" id="GO:0008705">
    <property type="term" value="F:methionine synthase activity"/>
    <property type="evidence" value="ECO:0007669"/>
    <property type="project" value="InterPro"/>
</dbReference>
<protein>
    <recommendedName>
        <fullName evidence="3">Vitamin B12 dependent methionine synthase, activation domain</fullName>
    </recommendedName>
</protein>
<dbReference type="SUPFAM" id="SSF56507">
    <property type="entry name" value="Methionine synthase activation domain-like"/>
    <property type="match status" value="1"/>
</dbReference>
<dbReference type="InterPro" id="IPR037010">
    <property type="entry name" value="VitB12-dep_Met_synth_activ_sf"/>
</dbReference>
<evidence type="ECO:0000313" key="2">
    <source>
        <dbReference type="Proteomes" id="UP000199800"/>
    </source>
</evidence>
<name>A0A1I0FF26_9FIRM</name>
<dbReference type="EMBL" id="FOHN01000031">
    <property type="protein sequence ID" value="SET56565.1"/>
    <property type="molecule type" value="Genomic_DNA"/>
</dbReference>
<keyword evidence="2" id="KW-1185">Reference proteome</keyword>
<dbReference type="OrthoDB" id="1794568at2"/>